<comment type="caution">
    <text evidence="2">The sequence shown here is derived from an EMBL/GenBank/DDBJ whole genome shotgun (WGS) entry which is preliminary data.</text>
</comment>
<dbReference type="Proteomes" id="UP000054596">
    <property type="component" value="Unassembled WGS sequence"/>
</dbReference>
<proteinExistence type="predicted"/>
<evidence type="ECO:0000313" key="2">
    <source>
        <dbReference type="EMBL" id="SAK65696.1"/>
    </source>
</evidence>
<keyword evidence="3" id="KW-1185">Reference proteome</keyword>
<sequence>MEQRGDGSSLYFVICPRCETLSSVEESVCPFCGADRHGAVLTRGAETALRAVEAARGVTRNIHERGELVPVRWPARVRDYEPRLPAPASQASSAAVLETERASNSILATVVMGAAVLVACFLARAYFDQQGSTPRAGTLPVAVAGTVSPAPTKTDVTLSNIDSADRIVDGASRSAPHPSVESASPFIPVKASSKENARQRVVPERSIEKKNSTSSSRQTLRTTSKTTSKTASKTASVPASKPVSKSAAACPHKSDRACAEAKKSYASKTEPKQRQTRAASHTAPVAQTKAGAKEFQKVAAIAPPVKPAMTADDSWRPSKKKN</sequence>
<feature type="compositionally biased region" description="Low complexity" evidence="1">
    <location>
        <begin position="212"/>
        <end position="249"/>
    </location>
</feature>
<accession>A0A158B7H6</accession>
<dbReference type="EMBL" id="FCOJ02000024">
    <property type="protein sequence ID" value="SAK65696.1"/>
    <property type="molecule type" value="Genomic_DNA"/>
</dbReference>
<protein>
    <submittedName>
        <fullName evidence="2">Uncharacterized protein</fullName>
    </submittedName>
</protein>
<evidence type="ECO:0000313" key="3">
    <source>
        <dbReference type="Proteomes" id="UP000054596"/>
    </source>
</evidence>
<feature type="region of interest" description="Disordered" evidence="1">
    <location>
        <begin position="169"/>
        <end position="291"/>
    </location>
</feature>
<reference evidence="2" key="1">
    <citation type="submission" date="2016-01" db="EMBL/GenBank/DDBJ databases">
        <authorList>
            <person name="Peeters C."/>
        </authorList>
    </citation>
    <scope>NUCLEOTIDE SEQUENCE [LARGE SCALE GENOMIC DNA]</scope>
    <source>
        <strain evidence="2">LMG 29325</strain>
    </source>
</reference>
<feature type="compositionally biased region" description="Basic and acidic residues" evidence="1">
    <location>
        <begin position="252"/>
        <end position="273"/>
    </location>
</feature>
<dbReference type="AlphaFoldDB" id="A0A158B7H6"/>
<organism evidence="2 3">
    <name type="scientific">Caballeronia glebae</name>
    <dbReference type="NCBI Taxonomy" id="1777143"/>
    <lineage>
        <taxon>Bacteria</taxon>
        <taxon>Pseudomonadati</taxon>
        <taxon>Pseudomonadota</taxon>
        <taxon>Betaproteobacteria</taxon>
        <taxon>Burkholderiales</taxon>
        <taxon>Burkholderiaceae</taxon>
        <taxon>Caballeronia</taxon>
    </lineage>
</organism>
<name>A0A158B7H6_9BURK</name>
<feature type="compositionally biased region" description="Basic and acidic residues" evidence="1">
    <location>
        <begin position="192"/>
        <end position="211"/>
    </location>
</feature>
<evidence type="ECO:0000256" key="1">
    <source>
        <dbReference type="SAM" id="MobiDB-lite"/>
    </source>
</evidence>
<gene>
    <name evidence="2" type="ORF">AWB82_03619</name>
</gene>